<dbReference type="InterPro" id="IPR009057">
    <property type="entry name" value="Homeodomain-like_sf"/>
</dbReference>
<protein>
    <submittedName>
        <fullName evidence="1">TetR family transcriptional regulator</fullName>
    </submittedName>
</protein>
<keyword evidence="2" id="KW-1185">Reference proteome</keyword>
<dbReference type="AlphaFoldDB" id="A0A418WNZ5"/>
<evidence type="ECO:0000313" key="2">
    <source>
        <dbReference type="Proteomes" id="UP000286100"/>
    </source>
</evidence>
<dbReference type="Gene3D" id="1.10.357.10">
    <property type="entry name" value="Tetracycline Repressor, domain 2"/>
    <property type="match status" value="1"/>
</dbReference>
<name>A0A418WNZ5_9SPHN</name>
<accession>A0A418WNZ5</accession>
<dbReference type="OrthoDB" id="2356263at2"/>
<dbReference type="SUPFAM" id="SSF46689">
    <property type="entry name" value="Homeodomain-like"/>
    <property type="match status" value="1"/>
</dbReference>
<evidence type="ECO:0000313" key="1">
    <source>
        <dbReference type="EMBL" id="RJF92954.1"/>
    </source>
</evidence>
<sequence>MIVAVMVVERDAGLRTSPTLGTMRMKNAYKKPAKALIEAAERLIATQGLGVPLREIGQAAGSANKVAVQYHFGDRQRLIEAVFEYRLPQLETRRAILLAETEARGCVQEPAALLEALLRPISEVLDASGRRRFAGFLYQLTANARSARAAFDEIAPAAQNIVERLRQSLPGMTPATFNRRLGSASLVFLDTLVRFEDEEAPGGAGTEEALALARAVLTGPVIE</sequence>
<gene>
    <name evidence="1" type="ORF">D3876_00750</name>
</gene>
<organism evidence="1 2">
    <name type="scientific">Sphingomonas cavernae</name>
    <dbReference type="NCBI Taxonomy" id="2320861"/>
    <lineage>
        <taxon>Bacteria</taxon>
        <taxon>Pseudomonadati</taxon>
        <taxon>Pseudomonadota</taxon>
        <taxon>Alphaproteobacteria</taxon>
        <taxon>Sphingomonadales</taxon>
        <taxon>Sphingomonadaceae</taxon>
        <taxon>Sphingomonas</taxon>
    </lineage>
</organism>
<dbReference type="EMBL" id="QYUM01000002">
    <property type="protein sequence ID" value="RJF92954.1"/>
    <property type="molecule type" value="Genomic_DNA"/>
</dbReference>
<comment type="caution">
    <text evidence="1">The sequence shown here is derived from an EMBL/GenBank/DDBJ whole genome shotgun (WGS) entry which is preliminary data.</text>
</comment>
<reference evidence="1 2" key="1">
    <citation type="submission" date="2018-09" db="EMBL/GenBank/DDBJ databases">
        <authorList>
            <person name="Zhu H."/>
        </authorList>
    </citation>
    <scope>NUCLEOTIDE SEQUENCE [LARGE SCALE GENOMIC DNA]</scope>
    <source>
        <strain evidence="1 2">K2R01-6</strain>
    </source>
</reference>
<proteinExistence type="predicted"/>
<dbReference type="Proteomes" id="UP000286100">
    <property type="component" value="Unassembled WGS sequence"/>
</dbReference>